<keyword evidence="2" id="KW-0238">DNA-binding</keyword>
<dbReference type="SUPFAM" id="SSF55781">
    <property type="entry name" value="GAF domain-like"/>
    <property type="match status" value="1"/>
</dbReference>
<dbReference type="PROSITE" id="PS51078">
    <property type="entry name" value="ICLR_ED"/>
    <property type="match status" value="1"/>
</dbReference>
<evidence type="ECO:0000256" key="2">
    <source>
        <dbReference type="ARBA" id="ARBA00023125"/>
    </source>
</evidence>
<protein>
    <submittedName>
        <fullName evidence="6">IclR family transcriptional regulator</fullName>
    </submittedName>
</protein>
<keyword evidence="7" id="KW-1185">Reference proteome</keyword>
<evidence type="ECO:0000259" key="5">
    <source>
        <dbReference type="PROSITE" id="PS51078"/>
    </source>
</evidence>
<dbReference type="PANTHER" id="PTHR30136:SF24">
    <property type="entry name" value="HTH-TYPE TRANSCRIPTIONAL REPRESSOR ALLR"/>
    <property type="match status" value="1"/>
</dbReference>
<evidence type="ECO:0000256" key="1">
    <source>
        <dbReference type="ARBA" id="ARBA00023015"/>
    </source>
</evidence>
<evidence type="ECO:0000313" key="7">
    <source>
        <dbReference type="Proteomes" id="UP001501598"/>
    </source>
</evidence>
<dbReference type="InterPro" id="IPR014757">
    <property type="entry name" value="Tscrpt_reg_IclR_C"/>
</dbReference>
<dbReference type="SUPFAM" id="SSF46785">
    <property type="entry name" value="Winged helix' DNA-binding domain"/>
    <property type="match status" value="1"/>
</dbReference>
<comment type="caution">
    <text evidence="6">The sequence shown here is derived from an EMBL/GenBank/DDBJ whole genome shotgun (WGS) entry which is preliminary data.</text>
</comment>
<evidence type="ECO:0000313" key="6">
    <source>
        <dbReference type="EMBL" id="GAA4545507.1"/>
    </source>
</evidence>
<gene>
    <name evidence="6" type="ORF">GCM10023175_25450</name>
</gene>
<dbReference type="Pfam" id="PF01614">
    <property type="entry name" value="IclR_C"/>
    <property type="match status" value="1"/>
</dbReference>
<dbReference type="Pfam" id="PF09339">
    <property type="entry name" value="HTH_IclR"/>
    <property type="match status" value="1"/>
</dbReference>
<dbReference type="PROSITE" id="PS51077">
    <property type="entry name" value="HTH_ICLR"/>
    <property type="match status" value="1"/>
</dbReference>
<dbReference type="Gene3D" id="3.30.450.40">
    <property type="match status" value="1"/>
</dbReference>
<dbReference type="Gene3D" id="1.10.10.10">
    <property type="entry name" value="Winged helix-like DNA-binding domain superfamily/Winged helix DNA-binding domain"/>
    <property type="match status" value="1"/>
</dbReference>
<keyword evidence="1" id="KW-0805">Transcription regulation</keyword>
<feature type="domain" description="HTH iclR-type" evidence="4">
    <location>
        <begin position="5"/>
        <end position="67"/>
    </location>
</feature>
<dbReference type="SMART" id="SM00346">
    <property type="entry name" value="HTH_ICLR"/>
    <property type="match status" value="1"/>
</dbReference>
<evidence type="ECO:0000259" key="4">
    <source>
        <dbReference type="PROSITE" id="PS51077"/>
    </source>
</evidence>
<feature type="domain" description="IclR-ED" evidence="5">
    <location>
        <begin position="61"/>
        <end position="251"/>
    </location>
</feature>
<keyword evidence="3" id="KW-0804">Transcription</keyword>
<name>A0ABP8RQS9_9PSEU</name>
<dbReference type="InterPro" id="IPR050707">
    <property type="entry name" value="HTH_MetabolicPath_Reg"/>
</dbReference>
<reference evidence="7" key="1">
    <citation type="journal article" date="2019" name="Int. J. Syst. Evol. Microbiol.">
        <title>The Global Catalogue of Microorganisms (GCM) 10K type strain sequencing project: providing services to taxonomists for standard genome sequencing and annotation.</title>
        <authorList>
            <consortium name="The Broad Institute Genomics Platform"/>
            <consortium name="The Broad Institute Genome Sequencing Center for Infectious Disease"/>
            <person name="Wu L."/>
            <person name="Ma J."/>
        </authorList>
    </citation>
    <scope>NUCLEOTIDE SEQUENCE [LARGE SCALE GENOMIC DNA]</scope>
    <source>
        <strain evidence="7">JCM 17906</strain>
    </source>
</reference>
<evidence type="ECO:0000256" key="3">
    <source>
        <dbReference type="ARBA" id="ARBA00023163"/>
    </source>
</evidence>
<dbReference type="RefSeq" id="WP_345416486.1">
    <property type="nucleotide sequence ID" value="NZ_BAABGT010000031.1"/>
</dbReference>
<dbReference type="InterPro" id="IPR036390">
    <property type="entry name" value="WH_DNA-bd_sf"/>
</dbReference>
<dbReference type="InterPro" id="IPR036388">
    <property type="entry name" value="WH-like_DNA-bd_sf"/>
</dbReference>
<dbReference type="Proteomes" id="UP001501598">
    <property type="component" value="Unassembled WGS sequence"/>
</dbReference>
<proteinExistence type="predicted"/>
<dbReference type="InterPro" id="IPR005471">
    <property type="entry name" value="Tscrpt_reg_IclR_N"/>
</dbReference>
<dbReference type="EMBL" id="BAABGT010000031">
    <property type="protein sequence ID" value="GAA4545507.1"/>
    <property type="molecule type" value="Genomic_DNA"/>
</dbReference>
<sequence>MPGPIQSVERAATILRLLGGAGRPLALAELAAALDLPRPTVHGIVRTLREEGLVDQDRVSALYRLGSGLFTLATGWDRHDLRSRAMNWADALAGGTGCAVYLAVPDGSVAGVVHHVFRPDGSPQTLRTNTEHPLHATAWGKCLLAFAPVSTPAPRDLELRRYTGRTASTLAMLEAHLATARTRGMSTDVGEYETGQGGAAVPLRSGGGLTVAALGIAAPVEQLFGGGGEPRPAQADQLRAAGREISALLGTIR</sequence>
<accession>A0ABP8RQS9</accession>
<dbReference type="InterPro" id="IPR029016">
    <property type="entry name" value="GAF-like_dom_sf"/>
</dbReference>
<dbReference type="PANTHER" id="PTHR30136">
    <property type="entry name" value="HELIX-TURN-HELIX TRANSCRIPTIONAL REGULATOR, ICLR FAMILY"/>
    <property type="match status" value="1"/>
</dbReference>
<organism evidence="6 7">
    <name type="scientific">Pseudonocardia xishanensis</name>
    <dbReference type="NCBI Taxonomy" id="630995"/>
    <lineage>
        <taxon>Bacteria</taxon>
        <taxon>Bacillati</taxon>
        <taxon>Actinomycetota</taxon>
        <taxon>Actinomycetes</taxon>
        <taxon>Pseudonocardiales</taxon>
        <taxon>Pseudonocardiaceae</taxon>
        <taxon>Pseudonocardia</taxon>
    </lineage>
</organism>